<evidence type="ECO:0000313" key="5">
    <source>
        <dbReference type="Proteomes" id="UP000781958"/>
    </source>
</evidence>
<dbReference type="SUPFAM" id="SSF56059">
    <property type="entry name" value="Glutathione synthetase ATP-binding domain-like"/>
    <property type="match status" value="1"/>
</dbReference>
<feature type="region of interest" description="Disordered" evidence="1">
    <location>
        <begin position="513"/>
        <end position="533"/>
    </location>
</feature>
<dbReference type="Proteomes" id="UP000781958">
    <property type="component" value="Unassembled WGS sequence"/>
</dbReference>
<protein>
    <submittedName>
        <fullName evidence="4">Circularly permuted ATP-grasp superfamily protein/putative alpha-E superfamily protein</fullName>
    </submittedName>
</protein>
<dbReference type="RefSeq" id="WP_246500346.1">
    <property type="nucleotide sequence ID" value="NZ_JAGINP010000001.1"/>
</dbReference>
<dbReference type="Pfam" id="PF14403">
    <property type="entry name" value="CP_ATPgrasp_2"/>
    <property type="match status" value="1"/>
</dbReference>
<dbReference type="Gene3D" id="3.30.1490.270">
    <property type="match status" value="1"/>
</dbReference>
<dbReference type="InterPro" id="IPR051680">
    <property type="entry name" value="ATP-dep_Glu-Cys_Ligase-2"/>
</dbReference>
<sequence length="865" mass="95225">MPNRDPTLPDPSAPTPVGLRPVPFLQGSLFGEADALGYGTGQVYDEMVTGQGRLRPHWQSFMGTLGPLDPELMAERWEEARRLLHQNGVTYNIYGDPKGMERPWPLDMVPLLIPAHEWKAVESGLVQRATLLNAVLADLYGPQTLTRSGRLSPAVIHADPGFRRAVHGIRVPNDIHLHFYAADLARAPDGRWWVLSDRTQAPSGSGYALENRAVLAKVLPDSFRHCQVERLSPFFEAFKDTLLSLSPRRETPRVVLLTPGPYNETYFEHVYLARYLGITLVEGADLTVRDRQVFLKTLSGLERVDVILRRLDADFADPLELRADSSLGVAGLIEAVRAGNVALANSLGSGFMESMAVKPSLPMLCRHLLGEELKMPGVAVWWCGDDAERAYVIDHLDGLVVKPAFPSLAFEPIFGADLSAAERMALVERINARPWCYVAQERLALSTAPVWQGGRLQPRPLVLRVFLCARRDGSYAVMPGGLTRVSTESGKLVVSMQRGGGSKDTWILAGRRSDSAPAQPRPQAGQDATEPVLRPAANDLPSRVADSLYWLGRYAERSEGVVRLLRATHTRLTDGNMPGATAQLRPLLCLMAWEGVIPWDLTRVSELGSGRALRNALHTSVVDPDHPNSLRAQVLRLHRTAYSVRDRLSLDMWRVISMLERQSQTPRQKLDAAAMLLRLDDLVTILAAIAGMEQESMTRGPGWRFLDIGRRIERALHTISIMRGLNVQGLDRQEEGTQAATLAVLLELGESVMTYRSRYLTTVRRTPVLELLLSDESNPRALAFQLAALEQHVTALPGTAKPGPGAPTASALSIVQAARASLRNPESLRSSEALNTLLDTLATSLPDISNLLTHAYFSHAFARSA</sequence>
<dbReference type="InterPro" id="IPR007296">
    <property type="entry name" value="DUF403"/>
</dbReference>
<feature type="domain" description="Circularly permuted ATP-grasp type 2" evidence="3">
    <location>
        <begin position="110"/>
        <end position="486"/>
    </location>
</feature>
<dbReference type="PANTHER" id="PTHR34595:SF2">
    <property type="entry name" value="BLR2978 PROTEIN"/>
    <property type="match status" value="1"/>
</dbReference>
<gene>
    <name evidence="4" type="ORF">J2851_000345</name>
</gene>
<dbReference type="Pfam" id="PF04168">
    <property type="entry name" value="Alpha-E"/>
    <property type="match status" value="1"/>
</dbReference>
<reference evidence="4 5" key="1">
    <citation type="submission" date="2021-03" db="EMBL/GenBank/DDBJ databases">
        <title>Genomic Encyclopedia of Type Strains, Phase III (KMG-III): the genomes of soil and plant-associated and newly described type strains.</title>
        <authorList>
            <person name="Whitman W."/>
        </authorList>
    </citation>
    <scope>NUCLEOTIDE SEQUENCE [LARGE SCALE GENOMIC DNA]</scope>
    <source>
        <strain evidence="4 5">IMMIB AFH-6</strain>
    </source>
</reference>
<dbReference type="EMBL" id="JAGINP010000001">
    <property type="protein sequence ID" value="MBP2290608.1"/>
    <property type="molecule type" value="Genomic_DNA"/>
</dbReference>
<name>A0ABS4SDF5_9PROT</name>
<evidence type="ECO:0000259" key="3">
    <source>
        <dbReference type="Pfam" id="PF14403"/>
    </source>
</evidence>
<feature type="domain" description="DUF403" evidence="2">
    <location>
        <begin position="540"/>
        <end position="857"/>
    </location>
</feature>
<proteinExistence type="predicted"/>
<organism evidence="4 5">
    <name type="scientific">Azospirillum rugosum</name>
    <dbReference type="NCBI Taxonomy" id="416170"/>
    <lineage>
        <taxon>Bacteria</taxon>
        <taxon>Pseudomonadati</taxon>
        <taxon>Pseudomonadota</taxon>
        <taxon>Alphaproteobacteria</taxon>
        <taxon>Rhodospirillales</taxon>
        <taxon>Azospirillaceae</taxon>
        <taxon>Azospirillum</taxon>
    </lineage>
</organism>
<evidence type="ECO:0000256" key="1">
    <source>
        <dbReference type="SAM" id="MobiDB-lite"/>
    </source>
</evidence>
<keyword evidence="5" id="KW-1185">Reference proteome</keyword>
<comment type="caution">
    <text evidence="4">The sequence shown here is derived from an EMBL/GenBank/DDBJ whole genome shotgun (WGS) entry which is preliminary data.</text>
</comment>
<dbReference type="Gene3D" id="3.40.50.11290">
    <property type="match status" value="1"/>
</dbReference>
<dbReference type="InterPro" id="IPR025841">
    <property type="entry name" value="CP_ATPgrasp_2"/>
</dbReference>
<evidence type="ECO:0000259" key="2">
    <source>
        <dbReference type="Pfam" id="PF04168"/>
    </source>
</evidence>
<accession>A0ABS4SDF5</accession>
<evidence type="ECO:0000313" key="4">
    <source>
        <dbReference type="EMBL" id="MBP2290608.1"/>
    </source>
</evidence>
<dbReference type="PANTHER" id="PTHR34595">
    <property type="entry name" value="BLR5612 PROTEIN"/>
    <property type="match status" value="1"/>
</dbReference>